<feature type="domain" description="HTH araC/xylS-type" evidence="4">
    <location>
        <begin position="169"/>
        <end position="267"/>
    </location>
</feature>
<dbReference type="PANTHER" id="PTHR43280:SF2">
    <property type="entry name" value="HTH-TYPE TRANSCRIPTIONAL REGULATOR EXSA"/>
    <property type="match status" value="1"/>
</dbReference>
<keyword evidence="6" id="KW-1185">Reference proteome</keyword>
<evidence type="ECO:0000256" key="2">
    <source>
        <dbReference type="ARBA" id="ARBA00023125"/>
    </source>
</evidence>
<dbReference type="SMART" id="SM00342">
    <property type="entry name" value="HTH_ARAC"/>
    <property type="match status" value="1"/>
</dbReference>
<dbReference type="InterPro" id="IPR003313">
    <property type="entry name" value="AraC-bd"/>
</dbReference>
<dbReference type="InterPro" id="IPR037923">
    <property type="entry name" value="HTH-like"/>
</dbReference>
<name>A0ABU1NTF4_9BACL</name>
<evidence type="ECO:0000259" key="4">
    <source>
        <dbReference type="PROSITE" id="PS01124"/>
    </source>
</evidence>
<keyword evidence="2" id="KW-0238">DNA-binding</keyword>
<keyword evidence="1" id="KW-0805">Transcription regulation</keyword>
<comment type="caution">
    <text evidence="5">The sequence shown here is derived from an EMBL/GenBank/DDBJ whole genome shotgun (WGS) entry which is preliminary data.</text>
</comment>
<dbReference type="InterPro" id="IPR018060">
    <property type="entry name" value="HTH_AraC"/>
</dbReference>
<organism evidence="5 6">
    <name type="scientific">Paenibacillus qinlingensis</name>
    <dbReference type="NCBI Taxonomy" id="1837343"/>
    <lineage>
        <taxon>Bacteria</taxon>
        <taxon>Bacillati</taxon>
        <taxon>Bacillota</taxon>
        <taxon>Bacilli</taxon>
        <taxon>Bacillales</taxon>
        <taxon>Paenibacillaceae</taxon>
        <taxon>Paenibacillus</taxon>
    </lineage>
</organism>
<sequence>MTFRKLYLPHHGVHLYESQHRDRNVVGSHHHDVYQLLYGMEGEGQITLNGKTYQIGQDVAALIVPYSEHSISTTSKLTLLVLAFHRTSIDIYAQEELLGKFFGASSLLKLNAFASSELRRLLRKMLYEQLQEDLLNTFAIKLHMEELLLELARSQQIPHTPDANSLRAERICNYIDTHYFEPITSTDIAVRMNMSVRHVSSIFKERYQKTPSQYLSEVRIGVASKLLLETDKDIVSICFEVGYETVSAFYRTFRNMVGMSPNHFRQSVKRNN</sequence>
<dbReference type="Gene3D" id="1.10.10.60">
    <property type="entry name" value="Homeodomain-like"/>
    <property type="match status" value="2"/>
</dbReference>
<dbReference type="SUPFAM" id="SSF46689">
    <property type="entry name" value="Homeodomain-like"/>
    <property type="match status" value="2"/>
</dbReference>
<dbReference type="PANTHER" id="PTHR43280">
    <property type="entry name" value="ARAC-FAMILY TRANSCRIPTIONAL REGULATOR"/>
    <property type="match status" value="1"/>
</dbReference>
<dbReference type="Proteomes" id="UP001267290">
    <property type="component" value="Unassembled WGS sequence"/>
</dbReference>
<dbReference type="PROSITE" id="PS00041">
    <property type="entry name" value="HTH_ARAC_FAMILY_1"/>
    <property type="match status" value="1"/>
</dbReference>
<proteinExistence type="predicted"/>
<keyword evidence="3" id="KW-0804">Transcription</keyword>
<evidence type="ECO:0000256" key="1">
    <source>
        <dbReference type="ARBA" id="ARBA00023015"/>
    </source>
</evidence>
<dbReference type="InterPro" id="IPR009057">
    <property type="entry name" value="Homeodomain-like_sf"/>
</dbReference>
<dbReference type="PROSITE" id="PS01124">
    <property type="entry name" value="HTH_ARAC_FAMILY_2"/>
    <property type="match status" value="1"/>
</dbReference>
<protein>
    <submittedName>
        <fullName evidence="5">AraC-like DNA-binding protein</fullName>
    </submittedName>
</protein>
<dbReference type="Pfam" id="PF12833">
    <property type="entry name" value="HTH_18"/>
    <property type="match status" value="1"/>
</dbReference>
<evidence type="ECO:0000313" key="5">
    <source>
        <dbReference type="EMBL" id="MDR6550739.1"/>
    </source>
</evidence>
<accession>A0ABU1NTF4</accession>
<dbReference type="InterPro" id="IPR014710">
    <property type="entry name" value="RmlC-like_jellyroll"/>
</dbReference>
<evidence type="ECO:0000313" key="6">
    <source>
        <dbReference type="Proteomes" id="UP001267290"/>
    </source>
</evidence>
<dbReference type="RefSeq" id="WP_310225799.1">
    <property type="nucleotide sequence ID" value="NZ_JAVDSB010000002.1"/>
</dbReference>
<evidence type="ECO:0000256" key="3">
    <source>
        <dbReference type="ARBA" id="ARBA00023163"/>
    </source>
</evidence>
<dbReference type="Pfam" id="PF02311">
    <property type="entry name" value="AraC_binding"/>
    <property type="match status" value="1"/>
</dbReference>
<gene>
    <name evidence="5" type="ORF">J2736_001926</name>
</gene>
<dbReference type="SUPFAM" id="SSF51215">
    <property type="entry name" value="Regulatory protein AraC"/>
    <property type="match status" value="1"/>
</dbReference>
<dbReference type="Gene3D" id="2.60.120.10">
    <property type="entry name" value="Jelly Rolls"/>
    <property type="match status" value="1"/>
</dbReference>
<dbReference type="EMBL" id="JAVDSB010000002">
    <property type="protein sequence ID" value="MDR6550739.1"/>
    <property type="molecule type" value="Genomic_DNA"/>
</dbReference>
<reference evidence="5 6" key="1">
    <citation type="submission" date="2023-07" db="EMBL/GenBank/DDBJ databases">
        <title>Sorghum-associated microbial communities from plants grown in Nebraska, USA.</title>
        <authorList>
            <person name="Schachtman D."/>
        </authorList>
    </citation>
    <scope>NUCLEOTIDE SEQUENCE [LARGE SCALE GENOMIC DNA]</scope>
    <source>
        <strain evidence="5 6">CC258</strain>
    </source>
</reference>
<dbReference type="InterPro" id="IPR018062">
    <property type="entry name" value="HTH_AraC-typ_CS"/>
</dbReference>